<dbReference type="InterPro" id="IPR016181">
    <property type="entry name" value="Acyl_CoA_acyltransferase"/>
</dbReference>
<dbReference type="OrthoDB" id="582214at2"/>
<dbReference type="AlphaFoldDB" id="A0A1W6SMF3"/>
<gene>
    <name evidence="1" type="ORF">EBAPG3_003930</name>
</gene>
<proteinExistence type="predicted"/>
<sequence>MVSSDILNLGNIFKQYFEIVPAFSNALKDEVYRIRHQVYCEDLEFEPVRSDGLETDEHDPYSLHLLMRSVKTGEFVGCTRIVRPRPEDPHYPLPFEKTCATTLDKSIVDSAKLSRRDIAEVSRLAVIAGYRRRKGESNTAVGISGEDFGTPNQPRFPFIPIGLYLATTELARLNEIDTVFVLTEERLASHFSKLGFNLQYIGSPIEHHGKRIPSMMSVSGTIRNMRANLRSLYHAIAADIEKGLA</sequence>
<dbReference type="RefSeq" id="WP_004178189.1">
    <property type="nucleotide sequence ID" value="NZ_CP021106.3"/>
</dbReference>
<dbReference type="SUPFAM" id="SSF55729">
    <property type="entry name" value="Acyl-CoA N-acyltransferases (Nat)"/>
    <property type="match status" value="1"/>
</dbReference>
<dbReference type="Gene3D" id="3.40.630.30">
    <property type="match status" value="1"/>
</dbReference>
<protein>
    <submittedName>
        <fullName evidence="1">N-acyl amino acid synthase, PEP-CTERM/exosortase system-associated</fullName>
    </submittedName>
</protein>
<evidence type="ECO:0000313" key="1">
    <source>
        <dbReference type="EMBL" id="ARO86988.1"/>
    </source>
</evidence>
<dbReference type="eggNOG" id="COG3916">
    <property type="taxonomic scope" value="Bacteria"/>
</dbReference>
<accession>A0A1W6SMF3</accession>
<dbReference type="EMBL" id="CP021106">
    <property type="protein sequence ID" value="ARO86988.1"/>
    <property type="molecule type" value="Genomic_DNA"/>
</dbReference>
<evidence type="ECO:0000313" key="2">
    <source>
        <dbReference type="Proteomes" id="UP000012179"/>
    </source>
</evidence>
<reference evidence="1 2" key="1">
    <citation type="journal article" date="2015" name="Int. J. Syst. Evol. Microbiol.">
        <title>Nitrosospira lacus sp. nov., a psychrotolerant, ammonia-oxidizing bacterium from sandy lake sediment.</title>
        <authorList>
            <person name="Urakawa H."/>
            <person name="Garcia J.C."/>
            <person name="Nielsen J.L."/>
            <person name="Le V.Q."/>
            <person name="Kozlowski J.A."/>
            <person name="Stein L.Y."/>
            <person name="Lim C.K."/>
            <person name="Pommerening-Roser A."/>
            <person name="Martens-Habbena W."/>
            <person name="Stahl D.A."/>
            <person name="Klotz M.G."/>
        </authorList>
    </citation>
    <scope>NUCLEOTIDE SEQUENCE [LARGE SCALE GENOMIC DNA]</scope>
    <source>
        <strain evidence="1 2">APG3</strain>
    </source>
</reference>
<dbReference type="Proteomes" id="UP000012179">
    <property type="component" value="Chromosome"/>
</dbReference>
<dbReference type="Pfam" id="PF13444">
    <property type="entry name" value="Acetyltransf_5"/>
    <property type="match status" value="1"/>
</dbReference>
<dbReference type="KEGG" id="nlc:EBAPG3_003930"/>
<dbReference type="NCBIfam" id="TIGR03694">
    <property type="entry name" value="exosort_acyl"/>
    <property type="match status" value="1"/>
</dbReference>
<organism evidence="1 2">
    <name type="scientific">Nitrosospira lacus</name>
    <dbReference type="NCBI Taxonomy" id="1288494"/>
    <lineage>
        <taxon>Bacteria</taxon>
        <taxon>Pseudomonadati</taxon>
        <taxon>Pseudomonadota</taxon>
        <taxon>Betaproteobacteria</taxon>
        <taxon>Nitrosomonadales</taxon>
        <taxon>Nitrosomonadaceae</taxon>
        <taxon>Nitrosospira</taxon>
    </lineage>
</organism>
<name>A0A1W6SMF3_9PROT</name>
<keyword evidence="2" id="KW-1185">Reference proteome</keyword>
<dbReference type="InterPro" id="IPR022484">
    <property type="entry name" value="PEP-CTERM/exosrtase_acylTfrase"/>
</dbReference>